<reference evidence="1" key="2">
    <citation type="submission" date="2021-08" db="EMBL/GenBank/DDBJ databases">
        <authorList>
            <person name="Tani A."/>
            <person name="Ola A."/>
            <person name="Ogura Y."/>
            <person name="Katsura K."/>
            <person name="Hayashi T."/>
        </authorList>
    </citation>
    <scope>NUCLEOTIDE SEQUENCE</scope>
    <source>
        <strain evidence="1">NBRC 15686</strain>
    </source>
</reference>
<evidence type="ECO:0000313" key="1">
    <source>
        <dbReference type="EMBL" id="GJE63780.1"/>
    </source>
</evidence>
<dbReference type="Proteomes" id="UP001055039">
    <property type="component" value="Unassembled WGS sequence"/>
</dbReference>
<keyword evidence="2" id="KW-1185">Reference proteome</keyword>
<dbReference type="RefSeq" id="WP_238222809.1">
    <property type="nucleotide sequence ID" value="NZ_BAAADH010000001.1"/>
</dbReference>
<accession>A0ABQ4UC83</accession>
<reference evidence="1" key="1">
    <citation type="journal article" date="2021" name="Front. Microbiol.">
        <title>Comprehensive Comparative Genomics and Phenotyping of Methylobacterium Species.</title>
        <authorList>
            <person name="Alessa O."/>
            <person name="Ogura Y."/>
            <person name="Fujitani Y."/>
            <person name="Takami H."/>
            <person name="Hayashi T."/>
            <person name="Sahin N."/>
            <person name="Tani A."/>
        </authorList>
    </citation>
    <scope>NUCLEOTIDE SEQUENCE</scope>
    <source>
        <strain evidence="1">NBRC 15686</strain>
    </source>
</reference>
<proteinExistence type="predicted"/>
<comment type="caution">
    <text evidence="1">The sequence shown here is derived from an EMBL/GenBank/DDBJ whole genome shotgun (WGS) entry which is preliminary data.</text>
</comment>
<protein>
    <submittedName>
        <fullName evidence="1">Uncharacterized protein</fullName>
    </submittedName>
</protein>
<gene>
    <name evidence="1" type="ORF">LNAOJCKE_0978</name>
</gene>
<sequence length="71" mass="7803">MVLPATDPKLLAALERARNHVMTPAERHAQRRSWIIGEMGIEHPEMSREELEALADHAVGPSPSPPRSEGA</sequence>
<dbReference type="EMBL" id="BPRC01000001">
    <property type="protein sequence ID" value="GJE63780.1"/>
    <property type="molecule type" value="Genomic_DNA"/>
</dbReference>
<evidence type="ECO:0000313" key="2">
    <source>
        <dbReference type="Proteomes" id="UP001055039"/>
    </source>
</evidence>
<organism evidence="1 2">
    <name type="scientific">Methylorubrum aminovorans</name>
    <dbReference type="NCBI Taxonomy" id="269069"/>
    <lineage>
        <taxon>Bacteria</taxon>
        <taxon>Pseudomonadati</taxon>
        <taxon>Pseudomonadota</taxon>
        <taxon>Alphaproteobacteria</taxon>
        <taxon>Hyphomicrobiales</taxon>
        <taxon>Methylobacteriaceae</taxon>
        <taxon>Methylorubrum</taxon>
    </lineage>
</organism>
<name>A0ABQ4UC83_9HYPH</name>